<dbReference type="Proteomes" id="UP000074072">
    <property type="component" value="Unassembled WGS sequence"/>
</dbReference>
<gene>
    <name evidence="2" type="ORF">SB4_10560</name>
</gene>
<dbReference type="AlphaFoldDB" id="A0A147IT27"/>
<name>A0A147IT27_9SPHN</name>
<sequence>MALKDLLALADKKLQDVFHTKAYDPGSDRERTILRIEDQRAKFLATEPAKGKKDFVVQNKVVQYSPVVPRAGALVIAGETTHYIPSERFTDFLDVLKTEIANGNLDRELEAAHSEESKAAKSTRSARAPREGGGKGWSEERRAAYAATIAARKAAKGQGA</sequence>
<reference evidence="2 3" key="1">
    <citation type="journal article" date="2016" name="Front. Microbiol.">
        <title>Genomic Resource of Rice Seed Associated Bacteria.</title>
        <authorList>
            <person name="Midha S."/>
            <person name="Bansal K."/>
            <person name="Sharma S."/>
            <person name="Kumar N."/>
            <person name="Patil P.P."/>
            <person name="Chaudhry V."/>
            <person name="Patil P.B."/>
        </authorList>
    </citation>
    <scope>NUCLEOTIDE SEQUENCE [LARGE SCALE GENOMIC DNA]</scope>
    <source>
        <strain evidence="2 3">SB4</strain>
    </source>
</reference>
<dbReference type="PATRIC" id="fig|33051.4.peg.2863"/>
<proteinExistence type="predicted"/>
<comment type="caution">
    <text evidence="2">The sequence shown here is derived from an EMBL/GenBank/DDBJ whole genome shotgun (WGS) entry which is preliminary data.</text>
</comment>
<feature type="compositionally biased region" description="Basic and acidic residues" evidence="1">
    <location>
        <begin position="128"/>
        <end position="140"/>
    </location>
</feature>
<accession>A0A147IT27</accession>
<evidence type="ECO:0000313" key="3">
    <source>
        <dbReference type="Proteomes" id="UP000074072"/>
    </source>
</evidence>
<dbReference type="OrthoDB" id="7562903at2"/>
<feature type="region of interest" description="Disordered" evidence="1">
    <location>
        <begin position="111"/>
        <end position="140"/>
    </location>
</feature>
<organism evidence="2 3">
    <name type="scientific">Sphingomonas sanguinis</name>
    <dbReference type="NCBI Taxonomy" id="33051"/>
    <lineage>
        <taxon>Bacteria</taxon>
        <taxon>Pseudomonadati</taxon>
        <taxon>Pseudomonadota</taxon>
        <taxon>Alphaproteobacteria</taxon>
        <taxon>Sphingomonadales</taxon>
        <taxon>Sphingomonadaceae</taxon>
        <taxon>Sphingomonas</taxon>
    </lineage>
</organism>
<protein>
    <submittedName>
        <fullName evidence="2">Uncharacterized protein</fullName>
    </submittedName>
</protein>
<evidence type="ECO:0000313" key="2">
    <source>
        <dbReference type="EMBL" id="KTT98684.1"/>
    </source>
</evidence>
<dbReference type="RefSeq" id="WP_058752524.1">
    <property type="nucleotide sequence ID" value="NZ_LDTE01000063.1"/>
</dbReference>
<evidence type="ECO:0000256" key="1">
    <source>
        <dbReference type="SAM" id="MobiDB-lite"/>
    </source>
</evidence>
<dbReference type="EMBL" id="LDTE01000063">
    <property type="protein sequence ID" value="KTT98684.1"/>
    <property type="molecule type" value="Genomic_DNA"/>
</dbReference>